<dbReference type="Proteomes" id="UP001368654">
    <property type="component" value="Unassembled WGS sequence"/>
</dbReference>
<evidence type="ECO:0000256" key="1">
    <source>
        <dbReference type="SAM" id="Phobius"/>
    </source>
</evidence>
<evidence type="ECO:0000259" key="2">
    <source>
        <dbReference type="Pfam" id="PF03713"/>
    </source>
</evidence>
<dbReference type="RefSeq" id="WP_337337417.1">
    <property type="nucleotide sequence ID" value="NZ_JBBDGL010000001.1"/>
</dbReference>
<dbReference type="Gene3D" id="1.20.1260.10">
    <property type="match status" value="1"/>
</dbReference>
<feature type="domain" description="DUF305" evidence="2">
    <location>
        <begin position="53"/>
        <end position="217"/>
    </location>
</feature>
<evidence type="ECO:0000313" key="4">
    <source>
        <dbReference type="Proteomes" id="UP001368654"/>
    </source>
</evidence>
<dbReference type="InterPro" id="IPR005183">
    <property type="entry name" value="DUF305_CopM-like"/>
</dbReference>
<keyword evidence="1" id="KW-0812">Transmembrane</keyword>
<dbReference type="PANTHER" id="PTHR36933">
    <property type="entry name" value="SLL0788 PROTEIN"/>
    <property type="match status" value="1"/>
</dbReference>
<reference evidence="3 4" key="1">
    <citation type="submission" date="2024-02" db="EMBL/GenBank/DDBJ databases">
        <authorList>
            <person name="Saticioglu I.B."/>
        </authorList>
    </citation>
    <scope>NUCLEOTIDE SEQUENCE [LARGE SCALE GENOMIC DNA]</scope>
    <source>
        <strain evidence="3 4">Mu-86</strain>
    </source>
</reference>
<sequence length="226" mass="23987">MNVHDTSPPAPRWRWWMVALAVLGVMSLAFAIGRFSTFSASSVGAYPTSSSAEAGFSRDMQVHHAQAIEMAMEIYRKTDDDELRILAYDIATGQAGQRGEMFDWLVQWGLPQAGGPMMAWMATSEAGHDHGVPADESLTDAEAEAAMGMASSAELSALSAATGHDADCLFLELMIRHHEGAIPMADAVVELGSDARVLEVAGAIIAGQSAEIDAMESIQARIGCSS</sequence>
<keyword evidence="1" id="KW-0472">Membrane</keyword>
<dbReference type="PANTHER" id="PTHR36933:SF1">
    <property type="entry name" value="SLL0788 PROTEIN"/>
    <property type="match status" value="1"/>
</dbReference>
<protein>
    <submittedName>
        <fullName evidence="3">DUF305 domain-containing protein</fullName>
    </submittedName>
</protein>
<organism evidence="3 4">
    <name type="scientific">Microbacterium marmarense</name>
    <dbReference type="NCBI Taxonomy" id="3122051"/>
    <lineage>
        <taxon>Bacteria</taxon>
        <taxon>Bacillati</taxon>
        <taxon>Actinomycetota</taxon>
        <taxon>Actinomycetes</taxon>
        <taxon>Micrococcales</taxon>
        <taxon>Microbacteriaceae</taxon>
        <taxon>Microbacterium</taxon>
    </lineage>
</organism>
<dbReference type="EMBL" id="JBBDGL010000001">
    <property type="protein sequence ID" value="MEJ1154999.1"/>
    <property type="molecule type" value="Genomic_DNA"/>
</dbReference>
<keyword evidence="1" id="KW-1133">Transmembrane helix</keyword>
<evidence type="ECO:0000313" key="3">
    <source>
        <dbReference type="EMBL" id="MEJ1154999.1"/>
    </source>
</evidence>
<gene>
    <name evidence="3" type="ORF">WDU96_05205</name>
</gene>
<dbReference type="Pfam" id="PF03713">
    <property type="entry name" value="DUF305"/>
    <property type="match status" value="1"/>
</dbReference>
<name>A0ABU8LU16_9MICO</name>
<dbReference type="InterPro" id="IPR012347">
    <property type="entry name" value="Ferritin-like"/>
</dbReference>
<keyword evidence="4" id="KW-1185">Reference proteome</keyword>
<proteinExistence type="predicted"/>
<accession>A0ABU8LU16</accession>
<comment type="caution">
    <text evidence="3">The sequence shown here is derived from an EMBL/GenBank/DDBJ whole genome shotgun (WGS) entry which is preliminary data.</text>
</comment>
<feature type="transmembrane region" description="Helical" evidence="1">
    <location>
        <begin position="13"/>
        <end position="32"/>
    </location>
</feature>